<name>A0ACC0P9J6_RHOML</name>
<protein>
    <submittedName>
        <fullName evidence="1">Uncharacterized protein</fullName>
    </submittedName>
</protein>
<sequence length="406" mass="44492">MDDNNNGQQPDLLAAPNSLPTTPAPSSPPSPTTSSSGMGTVPRKGWYLLSSDIFSLLCSFLFACGCRVVLRYEVLWSWVSGLVVGSAAFHLFAIFHVFGRYLAGYRFWQGKPVLHSEVINRVQGYRKIVTEPCSLAKEGPHYGFQPLPLALLFPVPCIYAEKVFVISCNEAMNSNKVGADESSQHREFLRRLNALSDTAIDSSSSSYQGLALSWVNKIYPNIPTKVANEEQHSLSIAEMEGTLINRKVIPGYLVCRLLGGYLYANKPFQFMIFNDYANQSVINAILFLGILKLGHYMKVAPSIISASVGFGVSWHIGTGYAEKPGGSPLDMVYQTAIMWGVISPRHLFHDGNYVKLILSFVAIFAIAELILLIASRKWKLIGEIKLPVILAATVGMPPAGPANLNS</sequence>
<evidence type="ECO:0000313" key="2">
    <source>
        <dbReference type="Proteomes" id="UP001062846"/>
    </source>
</evidence>
<gene>
    <name evidence="1" type="ORF">RHMOL_Rhmol03G0018300</name>
</gene>
<dbReference type="Proteomes" id="UP001062846">
    <property type="component" value="Chromosome 3"/>
</dbReference>
<accession>A0ACC0P9J6</accession>
<evidence type="ECO:0000313" key="1">
    <source>
        <dbReference type="EMBL" id="KAI8562226.1"/>
    </source>
</evidence>
<organism evidence="1 2">
    <name type="scientific">Rhododendron molle</name>
    <name type="common">Chinese azalea</name>
    <name type="synonym">Azalea mollis</name>
    <dbReference type="NCBI Taxonomy" id="49168"/>
    <lineage>
        <taxon>Eukaryota</taxon>
        <taxon>Viridiplantae</taxon>
        <taxon>Streptophyta</taxon>
        <taxon>Embryophyta</taxon>
        <taxon>Tracheophyta</taxon>
        <taxon>Spermatophyta</taxon>
        <taxon>Magnoliopsida</taxon>
        <taxon>eudicotyledons</taxon>
        <taxon>Gunneridae</taxon>
        <taxon>Pentapetalae</taxon>
        <taxon>asterids</taxon>
        <taxon>Ericales</taxon>
        <taxon>Ericaceae</taxon>
        <taxon>Ericoideae</taxon>
        <taxon>Rhodoreae</taxon>
        <taxon>Rhododendron</taxon>
    </lineage>
</organism>
<reference evidence="1" key="1">
    <citation type="submission" date="2022-02" db="EMBL/GenBank/DDBJ databases">
        <title>Plant Genome Project.</title>
        <authorList>
            <person name="Zhang R.-G."/>
        </authorList>
    </citation>
    <scope>NUCLEOTIDE SEQUENCE</scope>
    <source>
        <strain evidence="1">AT1</strain>
    </source>
</reference>
<keyword evidence="2" id="KW-1185">Reference proteome</keyword>
<comment type="caution">
    <text evidence="1">The sequence shown here is derived from an EMBL/GenBank/DDBJ whole genome shotgun (WGS) entry which is preliminary data.</text>
</comment>
<proteinExistence type="predicted"/>
<dbReference type="EMBL" id="CM046390">
    <property type="protein sequence ID" value="KAI8562226.1"/>
    <property type="molecule type" value="Genomic_DNA"/>
</dbReference>